<evidence type="ECO:0000313" key="9">
    <source>
        <dbReference type="EMBL" id="MES0836719.1"/>
    </source>
</evidence>
<dbReference type="InterPro" id="IPR031475">
    <property type="entry name" value="NBD_C"/>
</dbReference>
<dbReference type="Gene3D" id="3.40.50.10840">
    <property type="entry name" value="Putative sugar-binding, N-terminal domain"/>
    <property type="match status" value="1"/>
</dbReference>
<dbReference type="Pfam" id="PF07005">
    <property type="entry name" value="SBD_N"/>
    <property type="match status" value="1"/>
</dbReference>
<gene>
    <name evidence="9" type="ORF">ABUK86_23285</name>
</gene>
<evidence type="ECO:0000256" key="3">
    <source>
        <dbReference type="ARBA" id="ARBA00022741"/>
    </source>
</evidence>
<dbReference type="Proteomes" id="UP001432401">
    <property type="component" value="Unassembled WGS sequence"/>
</dbReference>
<keyword evidence="10" id="KW-1185">Reference proteome</keyword>
<protein>
    <submittedName>
        <fullName evidence="9">Four-carbon acid sugar kinase family protein</fullName>
    </submittedName>
</protein>
<feature type="domain" description="Four-carbon acid sugar kinase N-terminal" evidence="7">
    <location>
        <begin position="10"/>
        <end position="218"/>
    </location>
</feature>
<reference evidence="9 10" key="1">
    <citation type="submission" date="2024-06" db="EMBL/GenBank/DDBJ databases">
        <authorList>
            <person name="Bataeva Y.V."/>
            <person name="Grigorian L.N."/>
            <person name="Solomentsev V.I."/>
        </authorList>
    </citation>
    <scope>NUCLEOTIDE SEQUENCE [LARGE SCALE GENOMIC DNA]</scope>
    <source>
        <strain evidence="10">SCPM-O-B-12605 (RCAM04882)</strain>
    </source>
</reference>
<keyword evidence="6" id="KW-0119">Carbohydrate metabolism</keyword>
<proteinExistence type="inferred from homology"/>
<evidence type="ECO:0000313" key="10">
    <source>
        <dbReference type="Proteomes" id="UP001432401"/>
    </source>
</evidence>
<name>A0ABV2A0P1_9ACTN</name>
<evidence type="ECO:0000259" key="8">
    <source>
        <dbReference type="Pfam" id="PF17042"/>
    </source>
</evidence>
<evidence type="ECO:0000256" key="5">
    <source>
        <dbReference type="ARBA" id="ARBA00022840"/>
    </source>
</evidence>
<dbReference type="InterPro" id="IPR010737">
    <property type="entry name" value="4-carb_acid_sugar_kinase_N"/>
</dbReference>
<evidence type="ECO:0000256" key="6">
    <source>
        <dbReference type="ARBA" id="ARBA00023277"/>
    </source>
</evidence>
<keyword evidence="5" id="KW-0067">ATP-binding</keyword>
<organism evidence="9 10">
    <name type="scientific">Nocardiopsis tropica</name>
    <dbReference type="NCBI Taxonomy" id="109330"/>
    <lineage>
        <taxon>Bacteria</taxon>
        <taxon>Bacillati</taxon>
        <taxon>Actinomycetota</taxon>
        <taxon>Actinomycetes</taxon>
        <taxon>Streptosporangiales</taxon>
        <taxon>Nocardiopsidaceae</taxon>
        <taxon>Nocardiopsis</taxon>
    </lineage>
</organism>
<accession>A0ABV2A0P1</accession>
<dbReference type="RefSeq" id="WP_352985542.1">
    <property type="nucleotide sequence ID" value="NZ_JBEQNA010000012.1"/>
</dbReference>
<sequence length="399" mass="40464">MSTPVTPRVAVVADDLTGAGDTAVQFLRAGWSTELQLDAATPNAEVVAVSTDSRALPADRAAAAAAEAVRRLRGAGAARLYKKVDSTLRGPIRAEIDAVLDAWSPDAVAVVCPAFPANGRTVRDGVLLVDGVEVHRTAVGTDPVTPVSESRVAVLLGAEHVRLTGGDAAADAAQLRAAGPVVVADAETDEDLARLAAAVTALGPDAVPVGSAGLAARLADSWAAEAEPAPALVVVTSLHQTARGQVEELAADDRTRIEQPAPRDLADDAAWRAWSAGVLDRFDPDVAHTALVAPEDRDGALDPASVARRFGALAADLAARHELTGFVVTGGDGARALTAALDARAIALTGEVAPGIPLGTLSGGPRHGRAIVTKAGGFGSPTALLEAADAVRHTKGRNA</sequence>
<dbReference type="InterPro" id="IPR042213">
    <property type="entry name" value="NBD_C_sf"/>
</dbReference>
<evidence type="ECO:0000256" key="4">
    <source>
        <dbReference type="ARBA" id="ARBA00022777"/>
    </source>
</evidence>
<dbReference type="SUPFAM" id="SSF142764">
    <property type="entry name" value="YgbK-like"/>
    <property type="match status" value="1"/>
</dbReference>
<dbReference type="InterPro" id="IPR037051">
    <property type="entry name" value="4-carb_acid_sugar_kinase_N_sf"/>
</dbReference>
<comment type="caution">
    <text evidence="9">The sequence shown here is derived from an EMBL/GenBank/DDBJ whole genome shotgun (WGS) entry which is preliminary data.</text>
</comment>
<dbReference type="GO" id="GO:0016301">
    <property type="term" value="F:kinase activity"/>
    <property type="evidence" value="ECO:0007669"/>
    <property type="project" value="UniProtKB-KW"/>
</dbReference>
<keyword evidence="4 9" id="KW-0418">Kinase</keyword>
<keyword evidence="2" id="KW-0808">Transferase</keyword>
<comment type="similarity">
    <text evidence="1">Belongs to the four-carbon acid sugar kinase family.</text>
</comment>
<dbReference type="Gene3D" id="3.40.980.20">
    <property type="entry name" value="Four-carbon acid sugar kinase, nucleotide binding domain"/>
    <property type="match status" value="1"/>
</dbReference>
<dbReference type="EMBL" id="JBEQNB010000013">
    <property type="protein sequence ID" value="MES0836719.1"/>
    <property type="molecule type" value="Genomic_DNA"/>
</dbReference>
<evidence type="ECO:0000256" key="2">
    <source>
        <dbReference type="ARBA" id="ARBA00022679"/>
    </source>
</evidence>
<feature type="domain" description="Four-carbon acid sugar kinase nucleotide binding" evidence="8">
    <location>
        <begin position="232"/>
        <end position="384"/>
    </location>
</feature>
<evidence type="ECO:0000256" key="1">
    <source>
        <dbReference type="ARBA" id="ARBA00005715"/>
    </source>
</evidence>
<dbReference type="Pfam" id="PF17042">
    <property type="entry name" value="NBD_C"/>
    <property type="match status" value="1"/>
</dbReference>
<keyword evidence="3" id="KW-0547">Nucleotide-binding</keyword>
<evidence type="ECO:0000259" key="7">
    <source>
        <dbReference type="Pfam" id="PF07005"/>
    </source>
</evidence>